<dbReference type="PANTHER" id="PTHR40841">
    <property type="entry name" value="SIDEROPHORE TRIACETYLFUSARININE C ESTERASE"/>
    <property type="match status" value="1"/>
</dbReference>
<evidence type="ECO:0000256" key="1">
    <source>
        <dbReference type="ARBA" id="ARBA00005622"/>
    </source>
</evidence>
<reference evidence="4" key="1">
    <citation type="journal article" date="2019" name="Int. J. Syst. Evol. Microbiol.">
        <title>The Global Catalogue of Microorganisms (GCM) 10K type strain sequencing project: providing services to taxonomists for standard genome sequencing and annotation.</title>
        <authorList>
            <consortium name="The Broad Institute Genomics Platform"/>
            <consortium name="The Broad Institute Genome Sequencing Center for Infectious Disease"/>
            <person name="Wu L."/>
            <person name="Ma J."/>
        </authorList>
    </citation>
    <scope>NUCLEOTIDE SEQUENCE [LARGE SCALE GENOMIC DNA]</scope>
    <source>
        <strain evidence="4">KCTC 52925</strain>
    </source>
</reference>
<protein>
    <submittedName>
        <fullName evidence="3">Alpha/beta hydrolase</fullName>
    </submittedName>
</protein>
<evidence type="ECO:0000313" key="4">
    <source>
        <dbReference type="Proteomes" id="UP001597438"/>
    </source>
</evidence>
<comment type="similarity">
    <text evidence="1">Belongs to the esterase D family.</text>
</comment>
<dbReference type="InterPro" id="IPR052558">
    <property type="entry name" value="Siderophore_Hydrolase_D"/>
</dbReference>
<evidence type="ECO:0000256" key="2">
    <source>
        <dbReference type="ARBA" id="ARBA00022801"/>
    </source>
</evidence>
<keyword evidence="4" id="KW-1185">Reference proteome</keyword>
<dbReference type="RefSeq" id="WP_378212759.1">
    <property type="nucleotide sequence ID" value="NZ_JBHUOJ010000022.1"/>
</dbReference>
<dbReference type="PANTHER" id="PTHR40841:SF2">
    <property type="entry name" value="SIDEROPHORE-DEGRADING ESTERASE (EUROFUNG)"/>
    <property type="match status" value="1"/>
</dbReference>
<dbReference type="Gene3D" id="3.40.50.1820">
    <property type="entry name" value="alpha/beta hydrolase"/>
    <property type="match status" value="1"/>
</dbReference>
<keyword evidence="2 3" id="KW-0378">Hydrolase</keyword>
<comment type="caution">
    <text evidence="3">The sequence shown here is derived from an EMBL/GenBank/DDBJ whole genome shotgun (WGS) entry which is preliminary data.</text>
</comment>
<dbReference type="SUPFAM" id="SSF53474">
    <property type="entry name" value="alpha/beta-Hydrolases"/>
    <property type="match status" value="1"/>
</dbReference>
<proteinExistence type="inferred from homology"/>
<dbReference type="InterPro" id="IPR029058">
    <property type="entry name" value="AB_hydrolase_fold"/>
</dbReference>
<name>A0ABW5X7K4_9FLAO</name>
<sequence>MILLKRILVLILCTYTIGVMGQTRDVEKTSIILGDQIKLFSSTLNEYRIINIWLPETYSDTSSKKFPVIYLLDGSVNEDFIHIVGLVQFGSFPWVNLVPESIVVGISNNDRKKDFTFPSLSKQDIEEFPTAGGSENFIQFIKNELQPFIDRNYKSNNTRTIIGQSFGGLLASEILIKYPETFDNYIIVSPSLWWDNESLLQLKHYPPLSGKSIYIGVGEEGNVMEKTAKHLYSIFETEKLENTEINFEYLSGYDHGDALHLAVYNAFEKIFR</sequence>
<dbReference type="InterPro" id="IPR000801">
    <property type="entry name" value="Esterase-like"/>
</dbReference>
<evidence type="ECO:0000313" key="3">
    <source>
        <dbReference type="EMBL" id="MFD2833606.1"/>
    </source>
</evidence>
<gene>
    <name evidence="3" type="ORF">ACFSYS_09930</name>
</gene>
<organism evidence="3 4">
    <name type="scientific">Christiangramia antarctica</name>
    <dbReference type="NCBI Taxonomy" id="2058158"/>
    <lineage>
        <taxon>Bacteria</taxon>
        <taxon>Pseudomonadati</taxon>
        <taxon>Bacteroidota</taxon>
        <taxon>Flavobacteriia</taxon>
        <taxon>Flavobacteriales</taxon>
        <taxon>Flavobacteriaceae</taxon>
        <taxon>Christiangramia</taxon>
    </lineage>
</organism>
<dbReference type="EMBL" id="JBHUOJ010000022">
    <property type="protein sequence ID" value="MFD2833606.1"/>
    <property type="molecule type" value="Genomic_DNA"/>
</dbReference>
<dbReference type="Pfam" id="PF00756">
    <property type="entry name" value="Esterase"/>
    <property type="match status" value="1"/>
</dbReference>
<dbReference type="Proteomes" id="UP001597438">
    <property type="component" value="Unassembled WGS sequence"/>
</dbReference>
<accession>A0ABW5X7K4</accession>
<dbReference type="GO" id="GO:0016787">
    <property type="term" value="F:hydrolase activity"/>
    <property type="evidence" value="ECO:0007669"/>
    <property type="project" value="UniProtKB-KW"/>
</dbReference>